<protein>
    <submittedName>
        <fullName evidence="2">Uncharacterized protein</fullName>
    </submittedName>
</protein>
<sequence>MCKISVKDVQSKVNTHKDKIYGFFLGNEDGIIFKHRIFNKELCPESVLENVVSSVCSFLRETDLSDRGSITLSNSLISFIRIKDVTYVISHGIAEIKEVYEILNEIADIFEDRSKRRFHSGSENQLFSGASASFSEVVEEVFREIIIAQQRKVMYEETVETDAEEIILSDLEIVDFPVSVSGESKTEQISKEKEEKAATEGKEEKVKPVSKEDHLRSISYNILNSLSGIKHLVFIEHADNKAKMFFEYGEIEEKIVQQTVSICEKFLKEIIELMADKEEKSAIEVSKNYQIIFVPLNETNFMYAIATKSIDPVIMEPVFERIARRIVQLVLDYKKEKNES</sequence>
<evidence type="ECO:0000256" key="1">
    <source>
        <dbReference type="SAM" id="MobiDB-lite"/>
    </source>
</evidence>
<dbReference type="EMBL" id="CP084166">
    <property type="protein sequence ID" value="UJG40189.1"/>
    <property type="molecule type" value="Genomic_DNA"/>
</dbReference>
<dbReference type="Proteomes" id="UP001201020">
    <property type="component" value="Chromosome"/>
</dbReference>
<reference evidence="2" key="1">
    <citation type="journal article" date="2022" name="Nat. Microbiol.">
        <title>Unique mobile elements and scalable gene flow at the prokaryote-eukaryote boundary revealed by circularized Asgard archaea genomes.</title>
        <authorList>
            <person name="Wu F."/>
            <person name="Speth D.R."/>
            <person name="Philosof A."/>
            <person name="Cremiere A."/>
            <person name="Narayanan A."/>
            <person name="Barco R.A."/>
            <person name="Connon S.A."/>
            <person name="Amend J.P."/>
            <person name="Antoshechkin I.A."/>
            <person name="Orphan V.J."/>
        </authorList>
    </citation>
    <scope>NUCLEOTIDE SEQUENCE</scope>
    <source>
        <strain evidence="2">PM71</strain>
    </source>
</reference>
<proteinExistence type="predicted"/>
<organism evidence="2">
    <name type="scientific">Candidatus Heimdallarchaeum aukensis</name>
    <dbReference type="NCBI Taxonomy" id="2876573"/>
    <lineage>
        <taxon>Archaea</taxon>
        <taxon>Promethearchaeati</taxon>
        <taxon>Candidatus Heimdallarchaeota</taxon>
        <taxon>Candidatus Heimdallarchaeia (ex Rinke et al. 2021) (nom. nud.)</taxon>
        <taxon>Candidatus Heimdallarchaeales</taxon>
        <taxon>Candidatus Heimdallarchaeaceae</taxon>
        <taxon>Candidatus Heimdallarchaeum</taxon>
    </lineage>
</organism>
<name>A0A9Y1BL03_9ARCH</name>
<feature type="region of interest" description="Disordered" evidence="1">
    <location>
        <begin position="185"/>
        <end position="204"/>
    </location>
</feature>
<dbReference type="AlphaFoldDB" id="A0A9Y1BL03"/>
<evidence type="ECO:0000313" key="2">
    <source>
        <dbReference type="EMBL" id="UJG40189.1"/>
    </source>
</evidence>
<gene>
    <name evidence="2" type="ORF">K9W45_10140</name>
</gene>
<accession>A0A9Y1BL03</accession>